<dbReference type="Proteomes" id="UP000264294">
    <property type="component" value="Unassembled WGS sequence"/>
</dbReference>
<dbReference type="RefSeq" id="WP_042981257.1">
    <property type="nucleotide sequence ID" value="NZ_JMQC01000008.1"/>
</dbReference>
<evidence type="ECO:0000313" key="2">
    <source>
        <dbReference type="EMBL" id="RFT62116.1"/>
    </source>
</evidence>
<dbReference type="Proteomes" id="UP000029389">
    <property type="component" value="Unassembled WGS sequence"/>
</dbReference>
<dbReference type="EMBL" id="QVOD01000081">
    <property type="protein sequence ID" value="RFT62116.1"/>
    <property type="molecule type" value="Genomic_DNA"/>
</dbReference>
<evidence type="ECO:0000313" key="1">
    <source>
        <dbReference type="EMBL" id="KFN04133.1"/>
    </source>
</evidence>
<sequence length="333" mass="39885">MHHTSYTWQQLSFFFSSQNVQRYLTRRYEKLPIQNAEKKGFENCYPFIYYLKHGKSYYELYQTAPFSIQPMLLFYGISQLFKACLLTIDPNYPESTTVLAHGVTTRKRKKQGYQFLEDEVKIQKSGLFTHIAQQLFHMKHLESEKFNMLELMERIPELQNLFQYSQKGQTLYKIDSLNKNEISFPINMLDRLHMTKERFSRYIETACKHLSVQFIPDKSNAFNLLFSASIDSWNPLYSTPFSYNHHTNAYYWPITNDPRDYKPLLPELLIHYLLLYNLSMISRYETDWWYDLLGSYAAEDYPFIYQFLSISAQKIPYYISLFLLSDSSLFHEK</sequence>
<reference evidence="2 4" key="2">
    <citation type="submission" date="2018-08" db="EMBL/GenBank/DDBJ databases">
        <title>Bacillus clarus sp. nov. strain PS00077A.</title>
        <authorList>
            <person name="Mendez Acevedo M."/>
            <person name="Carroll L."/>
            <person name="Mukherjee M."/>
            <person name="Wiedmann M."/>
            <person name="Kovac J."/>
        </authorList>
    </citation>
    <scope>NUCLEOTIDE SEQUENCE [LARGE SCALE GENOMIC DNA]</scope>
    <source>
        <strain evidence="2 4">PS00077A</strain>
    </source>
</reference>
<dbReference type="PATRIC" id="fig|1405.8.peg.2668"/>
<dbReference type="AlphaFoldDB" id="A0A090Z1B4"/>
<dbReference type="InterPro" id="IPR026988">
    <property type="entry name" value="YaaC-like"/>
</dbReference>
<evidence type="ECO:0000313" key="4">
    <source>
        <dbReference type="Proteomes" id="UP000264294"/>
    </source>
</evidence>
<evidence type="ECO:0000313" key="3">
    <source>
        <dbReference type="Proteomes" id="UP000029389"/>
    </source>
</evidence>
<gene>
    <name evidence="2" type="ORF">D0U04_29235</name>
    <name evidence="1" type="ORF">DJ93_2486</name>
</gene>
<organism evidence="1 3">
    <name type="scientific">Bacillus clarus</name>
    <dbReference type="NCBI Taxonomy" id="2338372"/>
    <lineage>
        <taxon>Bacteria</taxon>
        <taxon>Bacillati</taxon>
        <taxon>Bacillota</taxon>
        <taxon>Bacilli</taxon>
        <taxon>Bacillales</taxon>
        <taxon>Bacillaceae</taxon>
        <taxon>Bacillus</taxon>
        <taxon>Bacillus cereus group</taxon>
    </lineage>
</organism>
<name>A0A090Z1B4_9BACI</name>
<protein>
    <submittedName>
        <fullName evidence="1">YaaC-like family protein</fullName>
    </submittedName>
</protein>
<proteinExistence type="predicted"/>
<keyword evidence="4" id="KW-1185">Reference proteome</keyword>
<dbReference type="EMBL" id="JMQC01000008">
    <property type="protein sequence ID" value="KFN04133.1"/>
    <property type="molecule type" value="Genomic_DNA"/>
</dbReference>
<accession>A0A090Z1B4</accession>
<dbReference type="Pfam" id="PF14175">
    <property type="entry name" value="YaaC"/>
    <property type="match status" value="1"/>
</dbReference>
<comment type="caution">
    <text evidence="1">The sequence shown here is derived from an EMBL/GenBank/DDBJ whole genome shotgun (WGS) entry which is preliminary data.</text>
</comment>
<dbReference type="STRING" id="1405.B7492_00060"/>
<reference evidence="1 3" key="1">
    <citation type="submission" date="2014-04" db="EMBL/GenBank/DDBJ databases">
        <authorList>
            <person name="Bishop-Lilly K.A."/>
            <person name="Broomall S.M."/>
            <person name="Chain P.S."/>
            <person name="Chertkov O."/>
            <person name="Coyne S.R."/>
            <person name="Daligault H.E."/>
            <person name="Davenport K.W."/>
            <person name="Erkkila T."/>
            <person name="Frey K.G."/>
            <person name="Gibbons H.S."/>
            <person name="Gu W."/>
            <person name="Jaissle J."/>
            <person name="Johnson S.L."/>
            <person name="Koroleva G.I."/>
            <person name="Ladner J.T."/>
            <person name="Lo C.-C."/>
            <person name="Minogue T.D."/>
            <person name="Munk C."/>
            <person name="Palacios G.F."/>
            <person name="Redden C.L."/>
            <person name="Rosenzweig C.N."/>
            <person name="Scholz M.B."/>
            <person name="Teshima H."/>
            <person name="Xu Y."/>
        </authorList>
    </citation>
    <scope>NUCLEOTIDE SEQUENCE [LARGE SCALE GENOMIC DNA]</scope>
    <source>
        <strain evidence="1 3">BHP</strain>
    </source>
</reference>